<comment type="caution">
    <text evidence="1">The sequence shown here is derived from an EMBL/GenBank/DDBJ whole genome shotgun (WGS) entry which is preliminary data.</text>
</comment>
<gene>
    <name evidence="1" type="ORF">HGRIS_010346</name>
</gene>
<keyword evidence="2" id="KW-1185">Reference proteome</keyword>
<dbReference type="Proteomes" id="UP001556367">
    <property type="component" value="Unassembled WGS sequence"/>
</dbReference>
<protein>
    <submittedName>
        <fullName evidence="1">Uncharacterized protein</fullName>
    </submittedName>
</protein>
<accession>A0ABR3J423</accession>
<sequence>MFHHLLSVTLSRLTRPGQPLAHLLNVCPQEPITKEQPSGCAKLGSQVDRSADAAYCSYALQTLHPRHILCHYFDPLNIHPFCQVQEATGMLISGSSALQLLDRTDYLASDLDLDVELPHGDLAVA</sequence>
<reference evidence="2" key="1">
    <citation type="submission" date="2024-06" db="EMBL/GenBank/DDBJ databases">
        <title>Multi-omics analyses provide insights into the biosynthesis of the anticancer antibiotic pleurotin in Hohenbuehelia grisea.</title>
        <authorList>
            <person name="Weaver J.A."/>
            <person name="Alberti F."/>
        </authorList>
    </citation>
    <scope>NUCLEOTIDE SEQUENCE [LARGE SCALE GENOMIC DNA]</scope>
    <source>
        <strain evidence="2">T-177</strain>
    </source>
</reference>
<proteinExistence type="predicted"/>
<dbReference type="EMBL" id="JASNQZ010000012">
    <property type="protein sequence ID" value="KAL0950386.1"/>
    <property type="molecule type" value="Genomic_DNA"/>
</dbReference>
<organism evidence="1 2">
    <name type="scientific">Hohenbuehelia grisea</name>
    <dbReference type="NCBI Taxonomy" id="104357"/>
    <lineage>
        <taxon>Eukaryota</taxon>
        <taxon>Fungi</taxon>
        <taxon>Dikarya</taxon>
        <taxon>Basidiomycota</taxon>
        <taxon>Agaricomycotina</taxon>
        <taxon>Agaricomycetes</taxon>
        <taxon>Agaricomycetidae</taxon>
        <taxon>Agaricales</taxon>
        <taxon>Pleurotineae</taxon>
        <taxon>Pleurotaceae</taxon>
        <taxon>Hohenbuehelia</taxon>
    </lineage>
</organism>
<evidence type="ECO:0000313" key="1">
    <source>
        <dbReference type="EMBL" id="KAL0950386.1"/>
    </source>
</evidence>
<name>A0ABR3J423_9AGAR</name>
<evidence type="ECO:0000313" key="2">
    <source>
        <dbReference type="Proteomes" id="UP001556367"/>
    </source>
</evidence>